<dbReference type="PRINTS" id="PR00031">
    <property type="entry name" value="HTHREPRESSR"/>
</dbReference>
<evidence type="ECO:0000256" key="2">
    <source>
        <dbReference type="ARBA" id="ARBA00023125"/>
    </source>
</evidence>
<accession>A0ABD2M7E6</accession>
<keyword evidence="3 5" id="KW-0371">Homeobox</keyword>
<feature type="compositionally biased region" description="Basic and acidic residues" evidence="7">
    <location>
        <begin position="410"/>
        <end position="431"/>
    </location>
</feature>
<dbReference type="CDD" id="cd00086">
    <property type="entry name" value="homeodomain"/>
    <property type="match status" value="1"/>
</dbReference>
<evidence type="ECO:0000256" key="7">
    <source>
        <dbReference type="SAM" id="MobiDB-lite"/>
    </source>
</evidence>
<evidence type="ECO:0000313" key="10">
    <source>
        <dbReference type="Proteomes" id="UP001620626"/>
    </source>
</evidence>
<gene>
    <name evidence="9" type="ORF">niasHT_004630</name>
</gene>
<evidence type="ECO:0000256" key="3">
    <source>
        <dbReference type="ARBA" id="ARBA00023155"/>
    </source>
</evidence>
<dbReference type="PROSITE" id="PS00027">
    <property type="entry name" value="HOMEOBOX_1"/>
    <property type="match status" value="1"/>
</dbReference>
<dbReference type="PANTHER" id="PTHR24340">
    <property type="entry name" value="HOMEOBOX PROTEIN NKX"/>
    <property type="match status" value="1"/>
</dbReference>
<dbReference type="PANTHER" id="PTHR24340:SF109">
    <property type="entry name" value="BARH LIKE HOMEOBOX 1"/>
    <property type="match status" value="1"/>
</dbReference>
<dbReference type="EMBL" id="JBICBT010000101">
    <property type="protein sequence ID" value="KAL3123458.1"/>
    <property type="molecule type" value="Genomic_DNA"/>
</dbReference>
<comment type="subcellular location">
    <subcellularLocation>
        <location evidence="1 5 6">Nucleus</location>
    </subcellularLocation>
</comment>
<feature type="DNA-binding region" description="Homeobox" evidence="5">
    <location>
        <begin position="279"/>
        <end position="338"/>
    </location>
</feature>
<feature type="domain" description="Homeobox" evidence="8">
    <location>
        <begin position="277"/>
        <end position="337"/>
    </location>
</feature>
<dbReference type="GO" id="GO:0003677">
    <property type="term" value="F:DNA binding"/>
    <property type="evidence" value="ECO:0007669"/>
    <property type="project" value="UniProtKB-UniRule"/>
</dbReference>
<evidence type="ECO:0000313" key="9">
    <source>
        <dbReference type="EMBL" id="KAL3123458.1"/>
    </source>
</evidence>
<dbReference type="AlphaFoldDB" id="A0ABD2M7E6"/>
<dbReference type="Gene3D" id="1.10.10.60">
    <property type="entry name" value="Homeodomain-like"/>
    <property type="match status" value="1"/>
</dbReference>
<dbReference type="GO" id="GO:0005634">
    <property type="term" value="C:nucleus"/>
    <property type="evidence" value="ECO:0007669"/>
    <property type="project" value="UniProtKB-SubCell"/>
</dbReference>
<feature type="region of interest" description="Disordered" evidence="7">
    <location>
        <begin position="179"/>
        <end position="204"/>
    </location>
</feature>
<dbReference type="Proteomes" id="UP001620626">
    <property type="component" value="Unassembled WGS sequence"/>
</dbReference>
<sequence>MMFDPRNAAMAAAALMVGTPMAQTVASTAVANAAAMPPMFVDALLKNETENGQNGSPPNGKMMVGLHQQKRDAFPHPPARHPRPSPCSEPPPSVSSVFRIDTLLDSSTSSASPPESAVPLVHGAVPQLSVPPPLNDILPQHAPPPTAFIFQQTVQQLLAQMGAFAACGATTPPTAFIGQLSTEENGTGGNGKGTADGNNVDHSVSSRHLFRPSVFLAHQNHFADIAAGDDSFASRLAPRNNSASPTTSGRFSPRSSAPPTPSETGASGAGGGGSGGKKARKARTIFTDKQLQELETMFGTQKYLSVQDRVSLAQRMGLTDTQVKTWYQNRRTKWKRQNQTGADLLQEHNTLIEMQKILYKNPCMLPYIAMNASLSQRFFPAVLPPMPAAMFGAMAGGAEGQSAAEGSRIGTDKEAEKVKKERQEEEARDRLTNGQTADGMPKKETIREERGGTARGAPEGTDNGRKRRAEDAAQAEGQQKMETKRNKTNGRESGGNAI</sequence>
<feature type="compositionally biased region" description="Pro residues" evidence="7">
    <location>
        <begin position="84"/>
        <end position="93"/>
    </location>
</feature>
<evidence type="ECO:0000259" key="8">
    <source>
        <dbReference type="PROSITE" id="PS50071"/>
    </source>
</evidence>
<proteinExistence type="predicted"/>
<feature type="region of interest" description="Disordered" evidence="7">
    <location>
        <begin position="236"/>
        <end position="281"/>
    </location>
</feature>
<feature type="compositionally biased region" description="Gly residues" evidence="7">
    <location>
        <begin position="267"/>
        <end position="276"/>
    </location>
</feature>
<dbReference type="Pfam" id="PF00046">
    <property type="entry name" value="Homeodomain"/>
    <property type="match status" value="1"/>
</dbReference>
<evidence type="ECO:0000256" key="6">
    <source>
        <dbReference type="RuleBase" id="RU000682"/>
    </source>
</evidence>
<dbReference type="SMART" id="SM00389">
    <property type="entry name" value="HOX"/>
    <property type="match status" value="1"/>
</dbReference>
<feature type="compositionally biased region" description="Polar residues" evidence="7">
    <location>
        <begin position="239"/>
        <end position="255"/>
    </location>
</feature>
<protein>
    <recommendedName>
        <fullName evidence="8">Homeobox domain-containing protein</fullName>
    </recommendedName>
</protein>
<feature type="region of interest" description="Disordered" evidence="7">
    <location>
        <begin position="72"/>
        <end position="95"/>
    </location>
</feature>
<keyword evidence="4 5" id="KW-0539">Nucleus</keyword>
<dbReference type="InterPro" id="IPR050394">
    <property type="entry name" value="Homeobox_NK-like"/>
</dbReference>
<name>A0ABD2M7E6_9BILA</name>
<reference evidence="9 10" key="1">
    <citation type="submission" date="2024-10" db="EMBL/GenBank/DDBJ databases">
        <authorList>
            <person name="Kim D."/>
        </authorList>
    </citation>
    <scope>NUCLEOTIDE SEQUENCE [LARGE SCALE GENOMIC DNA]</scope>
    <source>
        <strain evidence="9">BH-2024</strain>
    </source>
</reference>
<dbReference type="InterPro" id="IPR009057">
    <property type="entry name" value="Homeodomain-like_sf"/>
</dbReference>
<dbReference type="InterPro" id="IPR017970">
    <property type="entry name" value="Homeobox_CS"/>
</dbReference>
<comment type="caution">
    <text evidence="9">The sequence shown here is derived from an EMBL/GenBank/DDBJ whole genome shotgun (WGS) entry which is preliminary data.</text>
</comment>
<feature type="compositionally biased region" description="Basic and acidic residues" evidence="7">
    <location>
        <begin position="462"/>
        <end position="471"/>
    </location>
</feature>
<evidence type="ECO:0000256" key="5">
    <source>
        <dbReference type="PROSITE-ProRule" id="PRU00108"/>
    </source>
</evidence>
<feature type="compositionally biased region" description="Basic and acidic residues" evidence="7">
    <location>
        <begin position="440"/>
        <end position="452"/>
    </location>
</feature>
<keyword evidence="2 5" id="KW-0238">DNA-binding</keyword>
<evidence type="ECO:0000256" key="4">
    <source>
        <dbReference type="ARBA" id="ARBA00023242"/>
    </source>
</evidence>
<dbReference type="SUPFAM" id="SSF46689">
    <property type="entry name" value="Homeodomain-like"/>
    <property type="match status" value="1"/>
</dbReference>
<dbReference type="PROSITE" id="PS50071">
    <property type="entry name" value="HOMEOBOX_2"/>
    <property type="match status" value="1"/>
</dbReference>
<dbReference type="InterPro" id="IPR001356">
    <property type="entry name" value="HD"/>
</dbReference>
<evidence type="ECO:0000256" key="1">
    <source>
        <dbReference type="ARBA" id="ARBA00004123"/>
    </source>
</evidence>
<dbReference type="GO" id="GO:0006357">
    <property type="term" value="P:regulation of transcription by RNA polymerase II"/>
    <property type="evidence" value="ECO:0007669"/>
    <property type="project" value="UniProtKB-ARBA"/>
</dbReference>
<feature type="region of interest" description="Disordered" evidence="7">
    <location>
        <begin position="402"/>
        <end position="498"/>
    </location>
</feature>
<dbReference type="InterPro" id="IPR000047">
    <property type="entry name" value="HTH_motif"/>
</dbReference>
<keyword evidence="10" id="KW-1185">Reference proteome</keyword>
<organism evidence="9 10">
    <name type="scientific">Heterodera trifolii</name>
    <dbReference type="NCBI Taxonomy" id="157864"/>
    <lineage>
        <taxon>Eukaryota</taxon>
        <taxon>Metazoa</taxon>
        <taxon>Ecdysozoa</taxon>
        <taxon>Nematoda</taxon>
        <taxon>Chromadorea</taxon>
        <taxon>Rhabditida</taxon>
        <taxon>Tylenchina</taxon>
        <taxon>Tylenchomorpha</taxon>
        <taxon>Tylenchoidea</taxon>
        <taxon>Heteroderidae</taxon>
        <taxon>Heteroderinae</taxon>
        <taxon>Heterodera</taxon>
    </lineage>
</organism>